<keyword evidence="3" id="KW-1185">Reference proteome</keyword>
<feature type="region of interest" description="Disordered" evidence="1">
    <location>
        <begin position="1"/>
        <end position="74"/>
    </location>
</feature>
<name>A0ABQ9XRL0_9EUKA</name>
<feature type="compositionally biased region" description="Basic residues" evidence="1">
    <location>
        <begin position="36"/>
        <end position="45"/>
    </location>
</feature>
<evidence type="ECO:0000313" key="2">
    <source>
        <dbReference type="EMBL" id="KAK2953985.1"/>
    </source>
</evidence>
<reference evidence="2 3" key="1">
    <citation type="journal article" date="2022" name="bioRxiv">
        <title>Genomics of Preaxostyla Flagellates Illuminates Evolutionary Transitions and the Path Towards Mitochondrial Loss.</title>
        <authorList>
            <person name="Novak L.V.F."/>
            <person name="Treitli S.C."/>
            <person name="Pyrih J."/>
            <person name="Halakuc P."/>
            <person name="Pipaliya S.V."/>
            <person name="Vacek V."/>
            <person name="Brzon O."/>
            <person name="Soukal P."/>
            <person name="Eme L."/>
            <person name="Dacks J.B."/>
            <person name="Karnkowska A."/>
            <person name="Elias M."/>
            <person name="Hampl V."/>
        </authorList>
    </citation>
    <scope>NUCLEOTIDE SEQUENCE [LARGE SCALE GENOMIC DNA]</scope>
    <source>
        <strain evidence="2">NAU3</strain>
        <tissue evidence="2">Gut</tissue>
    </source>
</reference>
<organism evidence="2 3">
    <name type="scientific">Blattamonas nauphoetae</name>
    <dbReference type="NCBI Taxonomy" id="2049346"/>
    <lineage>
        <taxon>Eukaryota</taxon>
        <taxon>Metamonada</taxon>
        <taxon>Preaxostyla</taxon>
        <taxon>Oxymonadida</taxon>
        <taxon>Blattamonas</taxon>
    </lineage>
</organism>
<comment type="caution">
    <text evidence="2">The sequence shown here is derived from an EMBL/GenBank/DDBJ whole genome shotgun (WGS) entry which is preliminary data.</text>
</comment>
<accession>A0ABQ9XRL0</accession>
<evidence type="ECO:0000313" key="3">
    <source>
        <dbReference type="Proteomes" id="UP001281761"/>
    </source>
</evidence>
<protein>
    <submittedName>
        <fullName evidence="2">Uncharacterized protein</fullName>
    </submittedName>
</protein>
<evidence type="ECO:0000256" key="1">
    <source>
        <dbReference type="SAM" id="MobiDB-lite"/>
    </source>
</evidence>
<dbReference type="EMBL" id="JARBJD010000084">
    <property type="protein sequence ID" value="KAK2953985.1"/>
    <property type="molecule type" value="Genomic_DNA"/>
</dbReference>
<proteinExistence type="predicted"/>
<feature type="compositionally biased region" description="Basic and acidic residues" evidence="1">
    <location>
        <begin position="46"/>
        <end position="59"/>
    </location>
</feature>
<dbReference type="Proteomes" id="UP001281761">
    <property type="component" value="Unassembled WGS sequence"/>
</dbReference>
<gene>
    <name evidence="2" type="ORF">BLNAU_11087</name>
</gene>
<sequence length="328" mass="37294">MDGSIDGKRGEKRQKKKQSVVGDQEVKDWSEIHPTSQRRLRKQKERKQPEHDEDKRKSGLESLPIRQHQANEQTPNMVKNRLCVFFIAQQCPSTEQRASRCKRQCGEKGKSIESTMSGPHEDVTPLTRHVKRSEAVQPSGSTRSTSAPLLPNLLSDPSAAFLRVSTESRARPILILSQQKLQSTCPILKLSRGREWEEDGQGTNSSERWIVEGLIRRSLERRDPSPIDQAVWMINLNGAVAFKRRLFGNMWVCIKKLSFLVLSFAVAVAERGWLWQSQSEGGWCVSINKLSFLVLSFGVAVAERGWLWQSQSEGGWCVSINKLSFHFR</sequence>